<dbReference type="AlphaFoldDB" id="A0AB38TXE1"/>
<dbReference type="Proteomes" id="UP001059745">
    <property type="component" value="Chromosome 2"/>
</dbReference>
<accession>A0AB38TXE1</accession>
<name>A0AB38TXE1_BURGA</name>
<proteinExistence type="predicted"/>
<dbReference type="EMBL" id="CP104215">
    <property type="protein sequence ID" value="UWX72680.1"/>
    <property type="molecule type" value="Genomic_DNA"/>
</dbReference>
<dbReference type="RefSeq" id="WP_186110171.1">
    <property type="nucleotide sequence ID" value="NZ_CADEXZ010000005.1"/>
</dbReference>
<sequence length="79" mass="8806">MSKRLIGTGNVSCIQMSITDMSSPLAVGAVQCHAIESHLHGKFGAATELLDNRLDLFDLEPARRRFYFGTRIHDFLKIS</sequence>
<evidence type="ECO:0000313" key="2">
    <source>
        <dbReference type="Proteomes" id="UP001059745"/>
    </source>
</evidence>
<reference evidence="1" key="1">
    <citation type="submission" date="2022-09" db="EMBL/GenBank/DDBJ databases">
        <title>Genomic of Burkholderia gladioli.</title>
        <authorList>
            <person name="Wu H."/>
        </authorList>
    </citation>
    <scope>NUCLEOTIDE SEQUENCE</scope>
    <source>
        <strain evidence="1">ZN-S4</strain>
    </source>
</reference>
<protein>
    <submittedName>
        <fullName evidence="1">Uncharacterized protein</fullName>
    </submittedName>
</protein>
<evidence type="ECO:0000313" key="1">
    <source>
        <dbReference type="EMBL" id="UWX72680.1"/>
    </source>
</evidence>
<gene>
    <name evidence="1" type="ORF">NYZ96_30115</name>
</gene>
<organism evidence="1 2">
    <name type="scientific">Burkholderia gladioli</name>
    <name type="common">Pseudomonas marginata</name>
    <name type="synonym">Phytomonas marginata</name>
    <dbReference type="NCBI Taxonomy" id="28095"/>
    <lineage>
        <taxon>Bacteria</taxon>
        <taxon>Pseudomonadati</taxon>
        <taxon>Pseudomonadota</taxon>
        <taxon>Betaproteobacteria</taxon>
        <taxon>Burkholderiales</taxon>
        <taxon>Burkholderiaceae</taxon>
        <taxon>Burkholderia</taxon>
    </lineage>
</organism>